<sequence>MTRPARIVTTVRFDVDLWERLGTLAAYRGVARAELVRDAAREHVVRLEQRDRLAQLDRSTRELAEMQHLLETRVESIARVLDAVVRETRALVQRNRLVRHGAVAGGGSSGPRP</sequence>
<dbReference type="EMBL" id="CP001854">
    <property type="protein sequence ID" value="ADB53607.1"/>
    <property type="molecule type" value="Genomic_DNA"/>
</dbReference>
<gene>
    <name evidence="1" type="ordered locus">Cwoe_5199</name>
</gene>
<dbReference type="AlphaFoldDB" id="D3FEB5"/>
<dbReference type="RefSeq" id="WP_012936658.1">
    <property type="nucleotide sequence ID" value="NC_013739.1"/>
</dbReference>
<protein>
    <submittedName>
        <fullName evidence="1">Uncharacterized protein</fullName>
    </submittedName>
</protein>
<dbReference type="STRING" id="469383.Cwoe_5199"/>
<proteinExistence type="predicted"/>
<dbReference type="HOGENOM" id="CLU_2129220_0_0_11"/>
<accession>D3FEB5</accession>
<dbReference type="KEGG" id="cwo:Cwoe_5199"/>
<dbReference type="CDD" id="cd21631">
    <property type="entry name" value="RHH_CopG_NikR-like"/>
    <property type="match status" value="1"/>
</dbReference>
<reference evidence="1 2" key="1">
    <citation type="journal article" date="2010" name="Stand. Genomic Sci.">
        <title>Complete genome sequence of Conexibacter woesei type strain (ID131577).</title>
        <authorList>
            <person name="Pukall R."/>
            <person name="Lapidus A."/>
            <person name="Glavina Del Rio T."/>
            <person name="Copeland A."/>
            <person name="Tice H."/>
            <person name="Cheng J.-F."/>
            <person name="Lucas S."/>
            <person name="Chen F."/>
            <person name="Nolan M."/>
            <person name="Bruce D."/>
            <person name="Goodwin L."/>
            <person name="Pitluck S."/>
            <person name="Mavromatis K."/>
            <person name="Ivanova N."/>
            <person name="Ovchinnikova G."/>
            <person name="Pati A."/>
            <person name="Chen A."/>
            <person name="Palaniappan K."/>
            <person name="Land M."/>
            <person name="Hauser L."/>
            <person name="Chang Y.-J."/>
            <person name="Jeffries C.D."/>
            <person name="Chain P."/>
            <person name="Meincke L."/>
            <person name="Sims D."/>
            <person name="Brettin T."/>
            <person name="Detter J.C."/>
            <person name="Rohde M."/>
            <person name="Goeker M."/>
            <person name="Bristow J."/>
            <person name="Eisen J.A."/>
            <person name="Markowitz V."/>
            <person name="Kyrpides N.C."/>
            <person name="Klenk H.-P."/>
            <person name="Hugenholtz P."/>
        </authorList>
    </citation>
    <scope>NUCLEOTIDE SEQUENCE [LARGE SCALE GENOMIC DNA]</scope>
    <source>
        <strain evidence="2">DSM 14684 / CIP 108061 / JCM 11494 / NBRC 100937 / ID131577</strain>
    </source>
</reference>
<dbReference type="OrthoDB" id="3542807at2"/>
<keyword evidence="2" id="KW-1185">Reference proteome</keyword>
<evidence type="ECO:0000313" key="2">
    <source>
        <dbReference type="Proteomes" id="UP000008229"/>
    </source>
</evidence>
<name>D3FEB5_CONWI</name>
<dbReference type="Proteomes" id="UP000008229">
    <property type="component" value="Chromosome"/>
</dbReference>
<reference evidence="2" key="2">
    <citation type="submission" date="2010-01" db="EMBL/GenBank/DDBJ databases">
        <title>The complete genome of Conexibacter woesei DSM 14684.</title>
        <authorList>
            <consortium name="US DOE Joint Genome Institute (JGI-PGF)"/>
            <person name="Lucas S."/>
            <person name="Copeland A."/>
            <person name="Lapidus A."/>
            <person name="Glavina del Rio T."/>
            <person name="Dalin E."/>
            <person name="Tice H."/>
            <person name="Bruce D."/>
            <person name="Goodwin L."/>
            <person name="Pitluck S."/>
            <person name="Kyrpides N."/>
            <person name="Mavromatis K."/>
            <person name="Ivanova N."/>
            <person name="Mikhailova N."/>
            <person name="Chertkov O."/>
            <person name="Brettin T."/>
            <person name="Detter J.C."/>
            <person name="Han C."/>
            <person name="Larimer F."/>
            <person name="Land M."/>
            <person name="Hauser L."/>
            <person name="Markowitz V."/>
            <person name="Cheng J.-F."/>
            <person name="Hugenholtz P."/>
            <person name="Woyke T."/>
            <person name="Wu D."/>
            <person name="Pukall R."/>
            <person name="Steenblock K."/>
            <person name="Schneider S."/>
            <person name="Klenk H.-P."/>
            <person name="Eisen J.A."/>
        </authorList>
    </citation>
    <scope>NUCLEOTIDE SEQUENCE [LARGE SCALE GENOMIC DNA]</scope>
    <source>
        <strain evidence="2">DSM 14684 / CIP 108061 / JCM 11494 / NBRC 100937 / ID131577</strain>
    </source>
</reference>
<evidence type="ECO:0000313" key="1">
    <source>
        <dbReference type="EMBL" id="ADB53607.1"/>
    </source>
</evidence>
<organism evidence="1 2">
    <name type="scientific">Conexibacter woesei (strain DSM 14684 / CCUG 47730 / CIP 108061 / JCM 11494 / NBRC 100937 / ID131577)</name>
    <dbReference type="NCBI Taxonomy" id="469383"/>
    <lineage>
        <taxon>Bacteria</taxon>
        <taxon>Bacillati</taxon>
        <taxon>Actinomycetota</taxon>
        <taxon>Thermoleophilia</taxon>
        <taxon>Solirubrobacterales</taxon>
        <taxon>Conexibacteraceae</taxon>
        <taxon>Conexibacter</taxon>
    </lineage>
</organism>